<feature type="transmembrane region" description="Helical" evidence="1">
    <location>
        <begin position="12"/>
        <end position="32"/>
    </location>
</feature>
<dbReference type="RefSeq" id="WP_100163968.1">
    <property type="nucleotide sequence ID" value="NZ_PGTB01000113.1"/>
</dbReference>
<proteinExistence type="predicted"/>
<comment type="caution">
    <text evidence="2">The sequence shown here is derived from an EMBL/GenBank/DDBJ whole genome shotgun (WGS) entry which is preliminary data.</text>
</comment>
<keyword evidence="3" id="KW-1185">Reference proteome</keyword>
<evidence type="ECO:0000313" key="2">
    <source>
        <dbReference type="EMBL" id="PJE35119.1"/>
    </source>
</evidence>
<dbReference type="AlphaFoldDB" id="A0A2M8IX60"/>
<keyword evidence="1" id="KW-0472">Membrane</keyword>
<protein>
    <submittedName>
        <fullName evidence="2">DUF4345 domain-containing protein</fullName>
    </submittedName>
</protein>
<reference evidence="2" key="1">
    <citation type="journal article" date="2018" name="Int. J. Syst. Evol. Microbiol.">
        <title>Pseudooceanicola lipolyticus sp. nov., a marine alphaproteobacterium, reclassification of Oceanicola flagellatus as Pseudooceanicola flagellatus comb. nov. and emended description of the genus Pseudooceanicola.</title>
        <authorList>
            <person name="Huang M.-M."/>
            <person name="Guo L.-L."/>
            <person name="Wu Y.-H."/>
            <person name="Lai Q.-L."/>
            <person name="Shao Z.-Z."/>
            <person name="Wang C.-S."/>
            <person name="Wu M."/>
            <person name="Xu X.-W."/>
        </authorList>
    </citation>
    <scope>NUCLEOTIDE SEQUENCE [LARGE SCALE GENOMIC DNA]</scope>
    <source>
        <strain evidence="2">157</strain>
    </source>
</reference>
<feature type="transmembrane region" description="Helical" evidence="1">
    <location>
        <begin position="76"/>
        <end position="98"/>
    </location>
</feature>
<dbReference type="Pfam" id="PF14248">
    <property type="entry name" value="DUF4345"/>
    <property type="match status" value="1"/>
</dbReference>
<feature type="transmembrane region" description="Helical" evidence="1">
    <location>
        <begin position="104"/>
        <end position="124"/>
    </location>
</feature>
<dbReference type="InterPro" id="IPR025597">
    <property type="entry name" value="DUF4345"/>
</dbReference>
<evidence type="ECO:0000256" key="1">
    <source>
        <dbReference type="SAM" id="Phobius"/>
    </source>
</evidence>
<dbReference type="OrthoDB" id="583466at2"/>
<evidence type="ECO:0000313" key="3">
    <source>
        <dbReference type="Proteomes" id="UP000231553"/>
    </source>
</evidence>
<name>A0A2M8IX60_9RHOB</name>
<dbReference type="Proteomes" id="UP000231553">
    <property type="component" value="Unassembled WGS sequence"/>
</dbReference>
<sequence>MPLTRFQGFTLFLSGVTALGIGAVILFVPQSFYAGSGIALGDDVNLLSELRAPAAGLAALGALMLAGILRSALRQAAIAAALIVSLAFPAGRLVGLITDGMPNASILTALVVELALGVLCLIAFRHRLGLAAPATHSRRIAVR</sequence>
<keyword evidence="1" id="KW-0812">Transmembrane</keyword>
<gene>
    <name evidence="2" type="ORF">CVM52_18760</name>
</gene>
<keyword evidence="1" id="KW-1133">Transmembrane helix</keyword>
<accession>A0A2M8IX60</accession>
<organism evidence="2 3">
    <name type="scientific">Pseudooceanicola lipolyticus</name>
    <dbReference type="NCBI Taxonomy" id="2029104"/>
    <lineage>
        <taxon>Bacteria</taxon>
        <taxon>Pseudomonadati</taxon>
        <taxon>Pseudomonadota</taxon>
        <taxon>Alphaproteobacteria</taxon>
        <taxon>Rhodobacterales</taxon>
        <taxon>Paracoccaceae</taxon>
        <taxon>Pseudooceanicola</taxon>
    </lineage>
</organism>
<dbReference type="EMBL" id="PGTB01000113">
    <property type="protein sequence ID" value="PJE35119.1"/>
    <property type="molecule type" value="Genomic_DNA"/>
</dbReference>
<feature type="transmembrane region" description="Helical" evidence="1">
    <location>
        <begin position="52"/>
        <end position="69"/>
    </location>
</feature>